<dbReference type="InterPro" id="IPR050266">
    <property type="entry name" value="AB_hydrolase_sf"/>
</dbReference>
<dbReference type="AlphaFoldDB" id="I7IZQ3"/>
<organism evidence="2">
    <name type="scientific">Taylorella equigenitalis 14/56</name>
    <dbReference type="NCBI Taxonomy" id="1091497"/>
    <lineage>
        <taxon>Bacteria</taxon>
        <taxon>Pseudomonadati</taxon>
        <taxon>Pseudomonadota</taxon>
        <taxon>Betaproteobacteria</taxon>
        <taxon>Burkholderiales</taxon>
        <taxon>Alcaligenaceae</taxon>
        <taxon>Taylorella</taxon>
    </lineage>
</organism>
<protein>
    <submittedName>
        <fullName evidence="2">Putative hydrolase</fullName>
    </submittedName>
</protein>
<evidence type="ECO:0000313" key="2">
    <source>
        <dbReference type="EMBL" id="CCG18468.1"/>
    </source>
</evidence>
<dbReference type="Gene3D" id="3.40.50.1820">
    <property type="entry name" value="alpha/beta hydrolase"/>
    <property type="match status" value="1"/>
</dbReference>
<dbReference type="GeneID" id="79938580"/>
<dbReference type="GO" id="GO:0016787">
    <property type="term" value="F:hydrolase activity"/>
    <property type="evidence" value="ECO:0007669"/>
    <property type="project" value="UniProtKB-KW"/>
</dbReference>
<dbReference type="KEGG" id="teg:KUK_1171"/>
<dbReference type="HOGENOM" id="CLU_020336_50_2_4"/>
<dbReference type="InterPro" id="IPR000073">
    <property type="entry name" value="AB_hydrolase_1"/>
</dbReference>
<dbReference type="Pfam" id="PF00561">
    <property type="entry name" value="Abhydrolase_1"/>
    <property type="match status" value="1"/>
</dbReference>
<dbReference type="PANTHER" id="PTHR43798">
    <property type="entry name" value="MONOACYLGLYCEROL LIPASE"/>
    <property type="match status" value="1"/>
</dbReference>
<dbReference type="EMBL" id="HE681423">
    <property type="protein sequence ID" value="CCG18468.1"/>
    <property type="molecule type" value="Genomic_DNA"/>
</dbReference>
<sequence length="266" mass="29977">MISEVAINDIPFAFKDEGKGVPLLLIHGSLCDYRYWRAQEKSLSQNLRLIIPSLTYYWPHKSNPEHFNYTNHAEDLAHLMDHLGIDKFHVLGHSRGGGVAMQLALNFQDRIQSLILADPGIRTKKQLTEGLAGRRESLKYIVTGEVEKGAQIFVDLVSGAGTYEKMVPWFKEMVHDNVHTLLVQKNEPPFLIEDKNLEGLDNLIPICLIGGGASPEPFPSIVKELHDMWSASEYHTIEQASHGMNLSHPHMFNEIVANHVNKNKKG</sequence>
<dbReference type="RefSeq" id="WP_015555600.1">
    <property type="nucleotide sequence ID" value="NC_021036.1"/>
</dbReference>
<feature type="domain" description="AB hydrolase-1" evidence="1">
    <location>
        <begin position="22"/>
        <end position="143"/>
    </location>
</feature>
<dbReference type="SUPFAM" id="SSF53474">
    <property type="entry name" value="alpha/beta-Hydrolases"/>
    <property type="match status" value="1"/>
</dbReference>
<reference evidence="2" key="1">
    <citation type="journal article" date="2012" name="Vet. Microbiol.">
        <title>Comparative genomic analyses of the Taylorellae.</title>
        <authorList>
            <person name="Hauser H."/>
            <person name="Richter D.C."/>
            <person name="van Tonder A."/>
            <person name="Clark L."/>
            <person name="Preston A."/>
        </authorList>
    </citation>
    <scope>NUCLEOTIDE SEQUENCE</scope>
    <source>
        <strain evidence="2">14/56</strain>
    </source>
</reference>
<keyword evidence="2" id="KW-0378">Hydrolase</keyword>
<gene>
    <name evidence="2" type="ORF">KUK_1171</name>
</gene>
<accession>I7IZQ3</accession>
<name>I7IZQ3_9BURK</name>
<proteinExistence type="predicted"/>
<evidence type="ECO:0000259" key="1">
    <source>
        <dbReference type="Pfam" id="PF00561"/>
    </source>
</evidence>
<dbReference type="OrthoDB" id="6117067at2"/>
<dbReference type="InterPro" id="IPR029058">
    <property type="entry name" value="AB_hydrolase_fold"/>
</dbReference>